<proteinExistence type="predicted"/>
<dbReference type="Pfam" id="PF05277">
    <property type="entry name" value="DUF726"/>
    <property type="match status" value="1"/>
</dbReference>
<dbReference type="PROSITE" id="PS51205">
    <property type="entry name" value="VPS9"/>
    <property type="match status" value="1"/>
</dbReference>
<organism evidence="8 9">
    <name type="scientific">Polysphondylium violaceum</name>
    <dbReference type="NCBI Taxonomy" id="133409"/>
    <lineage>
        <taxon>Eukaryota</taxon>
        <taxon>Amoebozoa</taxon>
        <taxon>Evosea</taxon>
        <taxon>Eumycetozoa</taxon>
        <taxon>Dictyostelia</taxon>
        <taxon>Dictyosteliales</taxon>
        <taxon>Dictyosteliaceae</taxon>
        <taxon>Polysphondylium</taxon>
    </lineage>
</organism>
<dbReference type="PROSITE" id="PS00018">
    <property type="entry name" value="EF_HAND_1"/>
    <property type="match status" value="1"/>
</dbReference>
<sequence>MSSLLEKEDHNHNKPIGEEVEVEEEENKRLLSSSPESLSQSDFGFLVVSLLFYSFSERDLKRKEVAALLSQTFNFYHLSNYQTNELYEFHSQCNYLKDKKQNYKCTIKDYNINDDDDNNNINNEEFEVYNKQFLKQLSSSKESSKVLKSIKEYCNSIKKDIKKYLDENDIDDEIGSNQFEKFIEEIGNDYQNEHLIGFLQQLAILYPDDDQVAINEAIESFILVNLNGTLFPINKRQDLVLKNILSFAKTRPIQDYSDQNLAQLIEFIAWEDAIAEFSLINIYPAPRDKVLCILRSCRIISKGLSSLGKPFGADEFVGCLVYLIIQTNLSYLYSNVKFIDLFRSSNFMASEGAYYFISLNSAIEYIRERFKSQYEQSPFKEKENELKSSFVYNSDDILNNISIDSKATVSPTTTTITNNIVSTNEDPLSNSSSSLFSTDDMDQDDFKHILNNNNRHHPKFQCIMNKTDEILSNITSLAIKEGIYSSCVRSGLKRFAYKLSPDTFGSNLLLVEVKLVQALLNQVDENSNSNKNNFTRKIKNVFERTTSNHRALKVTLAALAGGGLLALTGGLVAAPLIGAALHGAIGVSILSAISATGLSGTAVTSVLFGAAGATISAERMNKHTSGLNQFELVKVNGSFGLNVVIGALGWIEEEDGEDDYLLWESNLFSSVLCVGETYSLVWENKLLFNLFKSLQDYRSIVENDSKLSKFTSKMLQYAILPSASILDASSIISTSWGKVKDKAQKAGKLLAHEIIASRFGSRPITLVGVSMGARLIYFCLLELVEKKAIGFIENVLFIGAPIPSNELEKWKSIRKLVSGRIVNCFSPSDLLLHYLYDSNNLTDDGISNIACGCSPIGKSTPIFSFFNSKQKEKDNNNHNNNNDSNNNNNSNNNNSSNNSNNNKKVEEKKVAPKKINSKEKMEKKKNSLRFYIDQIENVDVTAAITSHFDYQKSYVQHIIFSHVNINNSEKCPPILIVKPPGIAVLREQQIKEQKLKK</sequence>
<dbReference type="GO" id="GO:0016020">
    <property type="term" value="C:membrane"/>
    <property type="evidence" value="ECO:0007669"/>
    <property type="project" value="UniProtKB-SubCell"/>
</dbReference>
<evidence type="ECO:0000256" key="1">
    <source>
        <dbReference type="ARBA" id="ARBA00004141"/>
    </source>
</evidence>
<feature type="domain" description="VPS9" evidence="7">
    <location>
        <begin position="235"/>
        <end position="375"/>
    </location>
</feature>
<dbReference type="PANTHER" id="PTHR17920">
    <property type="entry name" value="TRANSMEMBRANE AND COILED-COIL DOMAIN-CONTAINING PROTEIN 4 TMCO4"/>
    <property type="match status" value="1"/>
</dbReference>
<dbReference type="InterPro" id="IPR018247">
    <property type="entry name" value="EF_Hand_1_Ca_BS"/>
</dbReference>
<dbReference type="SUPFAM" id="SSF109993">
    <property type="entry name" value="VPS9 domain"/>
    <property type="match status" value="1"/>
</dbReference>
<protein>
    <recommendedName>
        <fullName evidence="7">VPS9 domain-containing protein</fullName>
    </recommendedName>
</protein>
<reference evidence="8" key="1">
    <citation type="submission" date="2020-01" db="EMBL/GenBank/DDBJ databases">
        <title>Development of genomics and gene disruption for Polysphondylium violaceum indicates a role for the polyketide synthase stlB in stalk morphogenesis.</title>
        <authorList>
            <person name="Narita B."/>
            <person name="Kawabe Y."/>
            <person name="Kin K."/>
            <person name="Saito T."/>
            <person name="Gibbs R."/>
            <person name="Kuspa A."/>
            <person name="Muzny D."/>
            <person name="Queller D."/>
            <person name="Richards S."/>
            <person name="Strassman J."/>
            <person name="Sucgang R."/>
            <person name="Worley K."/>
            <person name="Schaap P."/>
        </authorList>
    </citation>
    <scope>NUCLEOTIDE SEQUENCE</scope>
    <source>
        <strain evidence="8">QSvi11</strain>
    </source>
</reference>
<name>A0A8J4PM06_9MYCE</name>
<evidence type="ECO:0000256" key="6">
    <source>
        <dbReference type="SAM" id="Phobius"/>
    </source>
</evidence>
<keyword evidence="3 6" id="KW-1133">Transmembrane helix</keyword>
<feature type="transmembrane region" description="Helical" evidence="6">
    <location>
        <begin position="554"/>
        <end position="577"/>
    </location>
</feature>
<feature type="region of interest" description="Disordered" evidence="5">
    <location>
        <begin position="1"/>
        <end position="38"/>
    </location>
</feature>
<dbReference type="Proteomes" id="UP000695562">
    <property type="component" value="Unassembled WGS sequence"/>
</dbReference>
<dbReference type="PANTHER" id="PTHR17920:SF3">
    <property type="entry name" value="TRANSMEMBRANE AND COILED-COIL DOMAIN-CONTAINING PROTEIN 4"/>
    <property type="match status" value="1"/>
</dbReference>
<keyword evidence="9" id="KW-1185">Reference proteome</keyword>
<comment type="subcellular location">
    <subcellularLocation>
        <location evidence="1">Membrane</location>
        <topology evidence="1">Multi-pass membrane protein</topology>
    </subcellularLocation>
</comment>
<keyword evidence="4 6" id="KW-0472">Membrane</keyword>
<dbReference type="SMART" id="SM00167">
    <property type="entry name" value="VPS9"/>
    <property type="match status" value="1"/>
</dbReference>
<feature type="compositionally biased region" description="Basic and acidic residues" evidence="5">
    <location>
        <begin position="1"/>
        <end position="17"/>
    </location>
</feature>
<evidence type="ECO:0000313" key="8">
    <source>
        <dbReference type="EMBL" id="KAF2069519.1"/>
    </source>
</evidence>
<keyword evidence="2 6" id="KW-0812">Transmembrane</keyword>
<gene>
    <name evidence="8" type="ORF">CYY_009166</name>
</gene>
<dbReference type="EMBL" id="AJWJ01000647">
    <property type="protein sequence ID" value="KAF2069519.1"/>
    <property type="molecule type" value="Genomic_DNA"/>
</dbReference>
<comment type="caution">
    <text evidence="8">The sequence shown here is derived from an EMBL/GenBank/DDBJ whole genome shotgun (WGS) entry which is preliminary data.</text>
</comment>
<evidence type="ECO:0000256" key="2">
    <source>
        <dbReference type="ARBA" id="ARBA00022692"/>
    </source>
</evidence>
<dbReference type="OrthoDB" id="20170at2759"/>
<evidence type="ECO:0000256" key="5">
    <source>
        <dbReference type="SAM" id="MobiDB-lite"/>
    </source>
</evidence>
<dbReference type="InterPro" id="IPR007941">
    <property type="entry name" value="DUF726"/>
</dbReference>
<feature type="transmembrane region" description="Helical" evidence="6">
    <location>
        <begin position="589"/>
        <end position="615"/>
    </location>
</feature>
<evidence type="ECO:0000256" key="4">
    <source>
        <dbReference type="ARBA" id="ARBA00023136"/>
    </source>
</evidence>
<dbReference type="InterPro" id="IPR037191">
    <property type="entry name" value="VPS9_dom_sf"/>
</dbReference>
<evidence type="ECO:0000313" key="9">
    <source>
        <dbReference type="Proteomes" id="UP000695562"/>
    </source>
</evidence>
<dbReference type="Gene3D" id="1.20.1050.80">
    <property type="entry name" value="VPS9 domain"/>
    <property type="match status" value="1"/>
</dbReference>
<evidence type="ECO:0000256" key="3">
    <source>
        <dbReference type="ARBA" id="ARBA00022989"/>
    </source>
</evidence>
<feature type="compositionally biased region" description="Low complexity" evidence="5">
    <location>
        <begin position="877"/>
        <end position="902"/>
    </location>
</feature>
<dbReference type="AlphaFoldDB" id="A0A8J4PM06"/>
<feature type="region of interest" description="Disordered" evidence="5">
    <location>
        <begin position="870"/>
        <end position="923"/>
    </location>
</feature>
<dbReference type="Pfam" id="PF02204">
    <property type="entry name" value="VPS9"/>
    <property type="match status" value="1"/>
</dbReference>
<feature type="compositionally biased region" description="Basic and acidic residues" evidence="5">
    <location>
        <begin position="903"/>
        <end position="923"/>
    </location>
</feature>
<accession>A0A8J4PM06</accession>
<dbReference type="InterPro" id="IPR003123">
    <property type="entry name" value="VPS9"/>
</dbReference>
<evidence type="ECO:0000259" key="7">
    <source>
        <dbReference type="PROSITE" id="PS51205"/>
    </source>
</evidence>